<gene>
    <name evidence="1" type="ORF">FNK824_LOCUS17486</name>
</gene>
<feature type="non-terminal residue" evidence="1">
    <location>
        <position position="1"/>
    </location>
</feature>
<reference evidence="1" key="1">
    <citation type="submission" date="2021-02" db="EMBL/GenBank/DDBJ databases">
        <authorList>
            <person name="Nowell W R."/>
        </authorList>
    </citation>
    <scope>NUCLEOTIDE SEQUENCE</scope>
</reference>
<accession>A0A819E238</accession>
<dbReference type="Proteomes" id="UP000663874">
    <property type="component" value="Unassembled WGS sequence"/>
</dbReference>
<evidence type="ECO:0000313" key="2">
    <source>
        <dbReference type="Proteomes" id="UP000663874"/>
    </source>
</evidence>
<comment type="caution">
    <text evidence="1">The sequence shown here is derived from an EMBL/GenBank/DDBJ whole genome shotgun (WGS) entry which is preliminary data.</text>
</comment>
<proteinExistence type="predicted"/>
<name>A0A819E238_9BILA</name>
<evidence type="ECO:0000313" key="1">
    <source>
        <dbReference type="EMBL" id="CAF3843363.1"/>
    </source>
</evidence>
<organism evidence="1 2">
    <name type="scientific">Rotaria sordida</name>
    <dbReference type="NCBI Taxonomy" id="392033"/>
    <lineage>
        <taxon>Eukaryota</taxon>
        <taxon>Metazoa</taxon>
        <taxon>Spiralia</taxon>
        <taxon>Gnathifera</taxon>
        <taxon>Rotifera</taxon>
        <taxon>Eurotatoria</taxon>
        <taxon>Bdelloidea</taxon>
        <taxon>Philodinida</taxon>
        <taxon>Philodinidae</taxon>
        <taxon>Rotaria</taxon>
    </lineage>
</organism>
<protein>
    <submittedName>
        <fullName evidence="1">Uncharacterized protein</fullName>
    </submittedName>
</protein>
<sequence>RDTKVSTIMIADEFSISSFCDFIKQRAIGSTTSYYRYRTEQDFFILE</sequence>
<dbReference type="AlphaFoldDB" id="A0A819E238"/>
<dbReference type="EMBL" id="CAJOBE010002783">
    <property type="protein sequence ID" value="CAF3843363.1"/>
    <property type="molecule type" value="Genomic_DNA"/>
</dbReference>